<evidence type="ECO:0000313" key="2">
    <source>
        <dbReference type="Proteomes" id="UP000298663"/>
    </source>
</evidence>
<name>A0A4U5PHC0_STECR</name>
<dbReference type="AlphaFoldDB" id="A0A4U5PHC0"/>
<evidence type="ECO:0000313" key="1">
    <source>
        <dbReference type="EMBL" id="TKR95711.1"/>
    </source>
</evidence>
<comment type="caution">
    <text evidence="1">The sequence shown here is derived from an EMBL/GenBank/DDBJ whole genome shotgun (WGS) entry which is preliminary data.</text>
</comment>
<dbReference type="Proteomes" id="UP000298663">
    <property type="component" value="Unassembled WGS sequence"/>
</dbReference>
<sequence length="241" mass="27782">MDAVPFAFINSVAHFLSKESASLLSELHNRLWSSIGETHNTQRVENTLVVSVFPGGIQGYVRIYGSIASSIQPRNFETDSTAFDRIVNVDLYLSTRRNQDRDDTEVIRRLMNFHPVKHLTVSNAIPTTSLLAFRFLWEQEYRTVGINNNFACNFILDYHLLENSKLDKVMVRQASYDFMKKLSESFKLGQKQQLWRHQRTNKRFRDLAELGFQLSRLGGMFMELRCDNEATGKIVTFVGSS</sequence>
<gene>
    <name evidence="1" type="ORF">L596_009841</name>
</gene>
<protein>
    <submittedName>
        <fullName evidence="1">Uncharacterized protein</fullName>
    </submittedName>
</protein>
<keyword evidence="2" id="KW-1185">Reference proteome</keyword>
<dbReference type="EMBL" id="AZBU02000002">
    <property type="protein sequence ID" value="TKR95711.1"/>
    <property type="molecule type" value="Genomic_DNA"/>
</dbReference>
<reference evidence="1 2" key="1">
    <citation type="journal article" date="2015" name="Genome Biol.">
        <title>Comparative genomics of Steinernema reveals deeply conserved gene regulatory networks.</title>
        <authorList>
            <person name="Dillman A.R."/>
            <person name="Macchietto M."/>
            <person name="Porter C.F."/>
            <person name="Rogers A."/>
            <person name="Williams B."/>
            <person name="Antoshechkin I."/>
            <person name="Lee M.M."/>
            <person name="Goodwin Z."/>
            <person name="Lu X."/>
            <person name="Lewis E.E."/>
            <person name="Goodrich-Blair H."/>
            <person name="Stock S.P."/>
            <person name="Adams B.J."/>
            <person name="Sternberg P.W."/>
            <person name="Mortazavi A."/>
        </authorList>
    </citation>
    <scope>NUCLEOTIDE SEQUENCE [LARGE SCALE GENOMIC DNA]</scope>
    <source>
        <strain evidence="1 2">ALL</strain>
    </source>
</reference>
<accession>A0A4U5PHC0</accession>
<reference evidence="1 2" key="2">
    <citation type="journal article" date="2019" name="G3 (Bethesda)">
        <title>Hybrid Assembly of the Genome of the Entomopathogenic Nematode Steinernema carpocapsae Identifies the X-Chromosome.</title>
        <authorList>
            <person name="Serra L."/>
            <person name="Macchietto M."/>
            <person name="Macias-Munoz A."/>
            <person name="McGill C.J."/>
            <person name="Rodriguez I.M."/>
            <person name="Rodriguez B."/>
            <person name="Murad R."/>
            <person name="Mortazavi A."/>
        </authorList>
    </citation>
    <scope>NUCLEOTIDE SEQUENCE [LARGE SCALE GENOMIC DNA]</scope>
    <source>
        <strain evidence="1 2">ALL</strain>
    </source>
</reference>
<organism evidence="1 2">
    <name type="scientific">Steinernema carpocapsae</name>
    <name type="common">Entomopathogenic nematode</name>
    <dbReference type="NCBI Taxonomy" id="34508"/>
    <lineage>
        <taxon>Eukaryota</taxon>
        <taxon>Metazoa</taxon>
        <taxon>Ecdysozoa</taxon>
        <taxon>Nematoda</taxon>
        <taxon>Chromadorea</taxon>
        <taxon>Rhabditida</taxon>
        <taxon>Tylenchina</taxon>
        <taxon>Panagrolaimomorpha</taxon>
        <taxon>Strongyloidoidea</taxon>
        <taxon>Steinernematidae</taxon>
        <taxon>Steinernema</taxon>
    </lineage>
</organism>
<proteinExistence type="predicted"/>